<dbReference type="SUPFAM" id="SSF56436">
    <property type="entry name" value="C-type lectin-like"/>
    <property type="match status" value="1"/>
</dbReference>
<comment type="caution">
    <text evidence="8">The sequence shown here is derived from an EMBL/GenBank/DDBJ whole genome shotgun (WGS) entry which is preliminary data.</text>
</comment>
<dbReference type="InterPro" id="IPR051275">
    <property type="entry name" value="Cell_adhesion_signaling"/>
</dbReference>
<dbReference type="Proteomes" id="UP000762676">
    <property type="component" value="Unassembled WGS sequence"/>
</dbReference>
<evidence type="ECO:0000313" key="8">
    <source>
        <dbReference type="EMBL" id="GFR93644.1"/>
    </source>
</evidence>
<dbReference type="PROSITE" id="PS50835">
    <property type="entry name" value="IG_LIKE"/>
    <property type="match status" value="1"/>
</dbReference>
<evidence type="ECO:0000256" key="2">
    <source>
        <dbReference type="ARBA" id="ARBA00023136"/>
    </source>
</evidence>
<dbReference type="InterPro" id="IPR016187">
    <property type="entry name" value="CTDL_fold"/>
</dbReference>
<sequence>MQLLPYTLASHSVSLTTTEALIGLQFDSLQAPRHLRKFSFQLDLIEEVDPAVGLSARNKTLVLKIPDHKCVDMVYQCTVTYREHRGMQPDAFATRSAQQVIRNRAALYDLEVVTFPSKVNNEHTAAEDRVTLTCSVIGPRKLELIWSYRSVERGNFSPVTKGILGNYSFKFQNSLCNKWRHESMLLLQIQYEKWHPGEADSDGVTRRCGLIYCRNKYTNSEQWCSQNCQFKAPFICEKPANALTSTLVKPKPSVPSPCDENGRFGDTCQYKCHCANGVQCDKTTGVCSSGCAQGWFGPACQYDSINNKIHIVYTTPNGTESRCADSHKAMINEVTADISCITGEAMEKLYLYGPGVESLCSLYISRVTQPSRLSPENVFQLDQSKRRPLVITCNADAVGLPAKFTQLASLQILRKCRWKSEIDNIVDYFVYFPLGVRKNIYNPERHNWDIKFSGAAEDFGPSSRALSIEWTIHDPIWADEGIYICNLKAGQCMRAAFENSTNGKKPMPILGEKYIQPNKPVIIKCNADAVGLVSNNLPIESLKLSRSLGVSEEETNYTQNSPDTVFAYYPRSTNNKSEIITLDKKNSEIRFFSNASKVNADNNIHVWTIEWTINNPDDILDAGDYECTVRYTNGDNRFRLEQLRTKAGHPNATALTLLSQDFIERGKPLVVTCNADVVGISPMNVTVESLALSRNIEVNGNKRSEAENETKDTTIMFKQHTNDHKQAIITQDTRNWTFNIISKDLKPDNSTIEWTIHNPDVEDTGNYKCAIKYDDRVADGESRQEQLRAARGNIWNVLLEAKPASQNYEYLEGDEISLFCFAEGPPKLQLHWLLTLENGADFQQSNISQFLVSNISQFQQSNISQFQQSNISQFQESNISQFQEYNILQNASIQYYVSKDFESGSYRHTSVLTLKLGLADNGTVLSCEAQNSQHSERSISIVLRVFDKCVAFQQYCHDMPLNIILRENNKNGQVFPFNIDIEALCQNRHRLWSRCSELLTEAEECNVTKSEAKMVEIQRRIHDFQCSRRGHD</sequence>
<reference evidence="8 9" key="1">
    <citation type="journal article" date="2021" name="Elife">
        <title>Chloroplast acquisition without the gene transfer in kleptoplastic sea slugs, Plakobranchus ocellatus.</title>
        <authorList>
            <person name="Maeda T."/>
            <person name="Takahashi S."/>
            <person name="Yoshida T."/>
            <person name="Shimamura S."/>
            <person name="Takaki Y."/>
            <person name="Nagai Y."/>
            <person name="Toyoda A."/>
            <person name="Suzuki Y."/>
            <person name="Arimoto A."/>
            <person name="Ishii H."/>
            <person name="Satoh N."/>
            <person name="Nishiyama T."/>
            <person name="Hasebe M."/>
            <person name="Maruyama T."/>
            <person name="Minagawa J."/>
            <person name="Obokata J."/>
            <person name="Shigenobu S."/>
        </authorList>
    </citation>
    <scope>NUCLEOTIDE SEQUENCE [LARGE SCALE GENOMIC DNA]</scope>
</reference>
<proteinExistence type="predicted"/>
<dbReference type="CDD" id="cd00037">
    <property type="entry name" value="CLECT"/>
    <property type="match status" value="1"/>
</dbReference>
<evidence type="ECO:0000259" key="6">
    <source>
        <dbReference type="PROSITE" id="PS50041"/>
    </source>
</evidence>
<feature type="non-terminal residue" evidence="8">
    <location>
        <position position="1032"/>
    </location>
</feature>
<dbReference type="InterPro" id="IPR007110">
    <property type="entry name" value="Ig-like_dom"/>
</dbReference>
<comment type="subcellular location">
    <subcellularLocation>
        <location evidence="1">Membrane</location>
        <topology evidence="1">Single-pass type I membrane protein</topology>
    </subcellularLocation>
</comment>
<keyword evidence="4" id="KW-0325">Glycoprotein</keyword>
<dbReference type="InterPro" id="IPR001304">
    <property type="entry name" value="C-type_lectin-like"/>
</dbReference>
<dbReference type="InterPro" id="IPR003599">
    <property type="entry name" value="Ig_sub"/>
</dbReference>
<dbReference type="Gene3D" id="2.60.40.10">
    <property type="entry name" value="Immunoglobulins"/>
    <property type="match status" value="1"/>
</dbReference>
<evidence type="ECO:0000256" key="5">
    <source>
        <dbReference type="ARBA" id="ARBA00023319"/>
    </source>
</evidence>
<evidence type="ECO:0000256" key="1">
    <source>
        <dbReference type="ARBA" id="ARBA00004479"/>
    </source>
</evidence>
<keyword evidence="5" id="KW-0393">Immunoglobulin domain</keyword>
<feature type="domain" description="Ig-like" evidence="7">
    <location>
        <begin position="803"/>
        <end position="940"/>
    </location>
</feature>
<keyword evidence="9" id="KW-1185">Reference proteome</keyword>
<dbReference type="InterPro" id="IPR036179">
    <property type="entry name" value="Ig-like_dom_sf"/>
</dbReference>
<dbReference type="SUPFAM" id="SSF48726">
    <property type="entry name" value="Immunoglobulin"/>
    <property type="match status" value="1"/>
</dbReference>
<evidence type="ECO:0000313" key="9">
    <source>
        <dbReference type="Proteomes" id="UP000762676"/>
    </source>
</evidence>
<dbReference type="Gene3D" id="2.170.300.10">
    <property type="entry name" value="Tie2 ligand-binding domain superfamily"/>
    <property type="match status" value="1"/>
</dbReference>
<keyword evidence="3" id="KW-1015">Disulfide bond</keyword>
<evidence type="ECO:0000256" key="3">
    <source>
        <dbReference type="ARBA" id="ARBA00023157"/>
    </source>
</evidence>
<dbReference type="InterPro" id="IPR013783">
    <property type="entry name" value="Ig-like_fold"/>
</dbReference>
<protein>
    <submittedName>
        <fullName evidence="8">Calcium binding EGF domain protein</fullName>
    </submittedName>
</protein>
<accession>A0AAV4H7B3</accession>
<feature type="domain" description="C-type lectin" evidence="6">
    <location>
        <begin position="179"/>
        <end position="237"/>
    </location>
</feature>
<keyword evidence="2" id="KW-0472">Membrane</keyword>
<dbReference type="AlphaFoldDB" id="A0AAV4H7B3"/>
<dbReference type="EMBL" id="BMAT01012507">
    <property type="protein sequence ID" value="GFR93644.1"/>
    <property type="molecule type" value="Genomic_DNA"/>
</dbReference>
<name>A0AAV4H7B3_9GAST</name>
<dbReference type="PANTHER" id="PTHR11640">
    <property type="entry name" value="NEPHRIN"/>
    <property type="match status" value="1"/>
</dbReference>
<dbReference type="SMART" id="SM00409">
    <property type="entry name" value="IG"/>
    <property type="match status" value="2"/>
</dbReference>
<evidence type="ECO:0000259" key="7">
    <source>
        <dbReference type="PROSITE" id="PS50835"/>
    </source>
</evidence>
<organism evidence="8 9">
    <name type="scientific">Elysia marginata</name>
    <dbReference type="NCBI Taxonomy" id="1093978"/>
    <lineage>
        <taxon>Eukaryota</taxon>
        <taxon>Metazoa</taxon>
        <taxon>Spiralia</taxon>
        <taxon>Lophotrochozoa</taxon>
        <taxon>Mollusca</taxon>
        <taxon>Gastropoda</taxon>
        <taxon>Heterobranchia</taxon>
        <taxon>Euthyneura</taxon>
        <taxon>Panpulmonata</taxon>
        <taxon>Sacoglossa</taxon>
        <taxon>Placobranchoidea</taxon>
        <taxon>Plakobranchidae</taxon>
        <taxon>Elysia</taxon>
    </lineage>
</organism>
<dbReference type="GO" id="GO:0016020">
    <property type="term" value="C:membrane"/>
    <property type="evidence" value="ECO:0007669"/>
    <property type="project" value="UniProtKB-SubCell"/>
</dbReference>
<evidence type="ECO:0000256" key="4">
    <source>
        <dbReference type="ARBA" id="ARBA00023180"/>
    </source>
</evidence>
<dbReference type="PROSITE" id="PS50041">
    <property type="entry name" value="C_TYPE_LECTIN_2"/>
    <property type="match status" value="1"/>
</dbReference>
<gene>
    <name evidence="8" type="ORF">ElyMa_006230600</name>
</gene>